<feature type="domain" description="Beta-lactamase-related" evidence="1">
    <location>
        <begin position="3"/>
        <end position="217"/>
    </location>
</feature>
<dbReference type="PANTHER" id="PTHR43283">
    <property type="entry name" value="BETA-LACTAMASE-RELATED"/>
    <property type="match status" value="1"/>
</dbReference>
<dbReference type="SUPFAM" id="SSF56601">
    <property type="entry name" value="beta-lactamase/transpeptidase-like"/>
    <property type="match status" value="1"/>
</dbReference>
<dbReference type="InterPro" id="IPR012338">
    <property type="entry name" value="Beta-lactam/transpept-like"/>
</dbReference>
<dbReference type="Pfam" id="PF00144">
    <property type="entry name" value="Beta-lactamase"/>
    <property type="match status" value="1"/>
</dbReference>
<proteinExistence type="predicted"/>
<accession>A0ABT9WUZ5</accession>
<name>A0ABT9WUZ5_9BACI</name>
<dbReference type="EMBL" id="JAUSTT010000019">
    <property type="protein sequence ID" value="MDQ0177126.1"/>
    <property type="molecule type" value="Genomic_DNA"/>
</dbReference>
<dbReference type="Gene3D" id="3.40.710.10">
    <property type="entry name" value="DD-peptidase/beta-lactamase superfamily"/>
    <property type="match status" value="1"/>
</dbReference>
<keyword evidence="3" id="KW-1185">Reference proteome</keyword>
<evidence type="ECO:0000313" key="2">
    <source>
        <dbReference type="EMBL" id="MDQ0177126.1"/>
    </source>
</evidence>
<evidence type="ECO:0000259" key="1">
    <source>
        <dbReference type="Pfam" id="PF00144"/>
    </source>
</evidence>
<dbReference type="Proteomes" id="UP001223586">
    <property type="component" value="Unassembled WGS sequence"/>
</dbReference>
<dbReference type="InterPro" id="IPR050789">
    <property type="entry name" value="Diverse_Enzym_Activities"/>
</dbReference>
<dbReference type="PANTHER" id="PTHR43283:SF7">
    <property type="entry name" value="BETA-LACTAMASE-RELATED DOMAIN-CONTAINING PROTEIN"/>
    <property type="match status" value="1"/>
</dbReference>
<sequence length="234" mass="26482">MTGITLRHFLTHTHGLRTDSNGHLYNHFPAGQGWDYRDENIKMLAEIVHRTTGKTVAQISSEQIFAPMGFTKSGWKNKPHPDMVLTILDPNKEPSFELRDTVNGDRPNMFSTTRELAYWGYLHLKRGKIKNKQIIPEKIFQLATTLQSPALSNADLPRNGFLWQVQDQPAKQSEIGPKVPKGSFQIIGICNQAILVIPKYHIVAIRLMNRLGNPPGYDYLEDIRSFGDCVASCI</sequence>
<dbReference type="RefSeq" id="WP_307230861.1">
    <property type="nucleotide sequence ID" value="NZ_JAUSTT010000019.1"/>
</dbReference>
<dbReference type="InterPro" id="IPR001466">
    <property type="entry name" value="Beta-lactam-related"/>
</dbReference>
<gene>
    <name evidence="2" type="ORF">J2S08_003005</name>
</gene>
<organism evidence="2 3">
    <name type="scientific">Bacillus chungangensis</name>
    <dbReference type="NCBI Taxonomy" id="587633"/>
    <lineage>
        <taxon>Bacteria</taxon>
        <taxon>Bacillati</taxon>
        <taxon>Bacillota</taxon>
        <taxon>Bacilli</taxon>
        <taxon>Bacillales</taxon>
        <taxon>Bacillaceae</taxon>
        <taxon>Bacillus</taxon>
    </lineage>
</organism>
<comment type="caution">
    <text evidence="2">The sequence shown here is derived from an EMBL/GenBank/DDBJ whole genome shotgun (WGS) entry which is preliminary data.</text>
</comment>
<reference evidence="2 3" key="1">
    <citation type="submission" date="2023-07" db="EMBL/GenBank/DDBJ databases">
        <title>Genomic Encyclopedia of Type Strains, Phase IV (KMG-IV): sequencing the most valuable type-strain genomes for metagenomic binning, comparative biology and taxonomic classification.</title>
        <authorList>
            <person name="Goeker M."/>
        </authorList>
    </citation>
    <scope>NUCLEOTIDE SEQUENCE [LARGE SCALE GENOMIC DNA]</scope>
    <source>
        <strain evidence="2 3">DSM 23837</strain>
    </source>
</reference>
<protein>
    <submittedName>
        <fullName evidence="2">CubicO group peptidase (Beta-lactamase class C family)</fullName>
    </submittedName>
</protein>
<evidence type="ECO:0000313" key="3">
    <source>
        <dbReference type="Proteomes" id="UP001223586"/>
    </source>
</evidence>